<organism evidence="7 8">
    <name type="scientific">Canna indica</name>
    <name type="common">Indian-shot</name>
    <dbReference type="NCBI Taxonomy" id="4628"/>
    <lineage>
        <taxon>Eukaryota</taxon>
        <taxon>Viridiplantae</taxon>
        <taxon>Streptophyta</taxon>
        <taxon>Embryophyta</taxon>
        <taxon>Tracheophyta</taxon>
        <taxon>Spermatophyta</taxon>
        <taxon>Magnoliopsida</taxon>
        <taxon>Liliopsida</taxon>
        <taxon>Zingiberales</taxon>
        <taxon>Cannaceae</taxon>
        <taxon>Canna</taxon>
    </lineage>
</organism>
<protein>
    <recommendedName>
        <fullName evidence="6">Glutamyl/glutaminyl-tRNA synthetase class Ib catalytic domain-containing protein</fullName>
    </recommendedName>
</protein>
<keyword evidence="8" id="KW-1185">Reference proteome</keyword>
<keyword evidence="3" id="KW-0067">ATP-binding</keyword>
<evidence type="ECO:0000256" key="4">
    <source>
        <dbReference type="ARBA" id="ARBA00022917"/>
    </source>
</evidence>
<keyword evidence="1" id="KW-0436">Ligase</keyword>
<dbReference type="SUPFAM" id="SSF52374">
    <property type="entry name" value="Nucleotidylyl transferase"/>
    <property type="match status" value="1"/>
</dbReference>
<dbReference type="InterPro" id="IPR014729">
    <property type="entry name" value="Rossmann-like_a/b/a_fold"/>
</dbReference>
<dbReference type="GO" id="GO:0006425">
    <property type="term" value="P:glutaminyl-tRNA aminoacylation"/>
    <property type="evidence" value="ECO:0007669"/>
    <property type="project" value="TreeGrafter"/>
</dbReference>
<proteinExistence type="predicted"/>
<evidence type="ECO:0000313" key="7">
    <source>
        <dbReference type="EMBL" id="WOL11124.1"/>
    </source>
</evidence>
<evidence type="ECO:0000256" key="2">
    <source>
        <dbReference type="ARBA" id="ARBA00022741"/>
    </source>
</evidence>
<dbReference type="InterPro" id="IPR050132">
    <property type="entry name" value="Gln/Glu-tRNA_Ligase"/>
</dbReference>
<dbReference type="GO" id="GO:0005524">
    <property type="term" value="F:ATP binding"/>
    <property type="evidence" value="ECO:0007669"/>
    <property type="project" value="UniProtKB-KW"/>
</dbReference>
<dbReference type="PANTHER" id="PTHR43097:SF4">
    <property type="entry name" value="GLUTAMINE--TRNA LIGASE"/>
    <property type="match status" value="1"/>
</dbReference>
<evidence type="ECO:0000256" key="1">
    <source>
        <dbReference type="ARBA" id="ARBA00022598"/>
    </source>
</evidence>
<evidence type="ECO:0000256" key="5">
    <source>
        <dbReference type="ARBA" id="ARBA00023146"/>
    </source>
</evidence>
<name>A0AAQ3KM38_9LILI</name>
<dbReference type="EMBL" id="CP136895">
    <property type="protein sequence ID" value="WOL11124.1"/>
    <property type="molecule type" value="Genomic_DNA"/>
</dbReference>
<sequence>MGWQPFKVTHTSDYPQELYDLAVKLIRKGLAYVDHQTPEEVEYREKQMNSPWRDRPIAESLKLFEDMRRGLIDEGKATLRLK</sequence>
<keyword evidence="2" id="KW-0547">Nucleotide-binding</keyword>
<evidence type="ECO:0000259" key="6">
    <source>
        <dbReference type="Pfam" id="PF00749"/>
    </source>
</evidence>
<evidence type="ECO:0000256" key="3">
    <source>
        <dbReference type="ARBA" id="ARBA00022840"/>
    </source>
</evidence>
<reference evidence="7 8" key="1">
    <citation type="submission" date="2023-10" db="EMBL/GenBank/DDBJ databases">
        <title>Chromosome-scale genome assembly provides insights into flower coloration mechanisms of Canna indica.</title>
        <authorList>
            <person name="Li C."/>
        </authorList>
    </citation>
    <scope>NUCLEOTIDE SEQUENCE [LARGE SCALE GENOMIC DNA]</scope>
    <source>
        <tissue evidence="7">Flower</tissue>
    </source>
</reference>
<gene>
    <name evidence="7" type="ORF">Cni_G19885</name>
</gene>
<dbReference type="Gene3D" id="3.40.50.620">
    <property type="entry name" value="HUPs"/>
    <property type="match status" value="1"/>
</dbReference>
<keyword evidence="4" id="KW-0648">Protein biosynthesis</keyword>
<dbReference type="Pfam" id="PF00749">
    <property type="entry name" value="tRNA-synt_1c"/>
    <property type="match status" value="1"/>
</dbReference>
<accession>A0AAQ3KM38</accession>
<dbReference type="GO" id="GO:0005829">
    <property type="term" value="C:cytosol"/>
    <property type="evidence" value="ECO:0007669"/>
    <property type="project" value="TreeGrafter"/>
</dbReference>
<dbReference type="PANTHER" id="PTHR43097">
    <property type="entry name" value="GLUTAMINE-TRNA LIGASE"/>
    <property type="match status" value="1"/>
</dbReference>
<dbReference type="GO" id="GO:0004819">
    <property type="term" value="F:glutamine-tRNA ligase activity"/>
    <property type="evidence" value="ECO:0007669"/>
    <property type="project" value="TreeGrafter"/>
</dbReference>
<dbReference type="Gene3D" id="3.90.800.10">
    <property type="entry name" value="Glutamyl-tRNA Synthetase, Domain 3"/>
    <property type="match status" value="1"/>
</dbReference>
<dbReference type="Proteomes" id="UP001327560">
    <property type="component" value="Chromosome 6"/>
</dbReference>
<feature type="domain" description="Glutamyl/glutaminyl-tRNA synthetase class Ib catalytic" evidence="6">
    <location>
        <begin position="1"/>
        <end position="82"/>
    </location>
</feature>
<dbReference type="InterPro" id="IPR020058">
    <property type="entry name" value="Glu/Gln-tRNA-synth_Ib_cat-dom"/>
</dbReference>
<evidence type="ECO:0000313" key="8">
    <source>
        <dbReference type="Proteomes" id="UP001327560"/>
    </source>
</evidence>
<dbReference type="AlphaFoldDB" id="A0AAQ3KM38"/>
<keyword evidence="5" id="KW-0030">Aminoacyl-tRNA synthetase</keyword>